<evidence type="ECO:0000313" key="3">
    <source>
        <dbReference type="EMBL" id="PIA59354.1"/>
    </source>
</evidence>
<evidence type="ECO:0000313" key="4">
    <source>
        <dbReference type="Proteomes" id="UP000230069"/>
    </source>
</evidence>
<dbReference type="PANTHER" id="PTHR33985">
    <property type="entry name" value="OS02G0491300 PROTEIN-RELATED"/>
    <property type="match status" value="1"/>
</dbReference>
<dbReference type="InParanoid" id="A0A2G5EUE9"/>
<proteinExistence type="inferred from homology"/>
<dbReference type="SMART" id="SM00554">
    <property type="entry name" value="FAS1"/>
    <property type="match status" value="1"/>
</dbReference>
<dbReference type="Gene3D" id="2.30.180.10">
    <property type="entry name" value="FAS1 domain"/>
    <property type="match status" value="1"/>
</dbReference>
<organism evidence="3 4">
    <name type="scientific">Aquilegia coerulea</name>
    <name type="common">Rocky mountain columbine</name>
    <dbReference type="NCBI Taxonomy" id="218851"/>
    <lineage>
        <taxon>Eukaryota</taxon>
        <taxon>Viridiplantae</taxon>
        <taxon>Streptophyta</taxon>
        <taxon>Embryophyta</taxon>
        <taxon>Tracheophyta</taxon>
        <taxon>Spermatophyta</taxon>
        <taxon>Magnoliopsida</taxon>
        <taxon>Ranunculales</taxon>
        <taxon>Ranunculaceae</taxon>
        <taxon>Thalictroideae</taxon>
        <taxon>Aquilegia</taxon>
    </lineage>
</organism>
<dbReference type="SUPFAM" id="SSF82153">
    <property type="entry name" value="FAS1 domain"/>
    <property type="match status" value="1"/>
</dbReference>
<comment type="similarity">
    <text evidence="1">Belongs to the fasciclin-like AGP family.</text>
</comment>
<dbReference type="PANTHER" id="PTHR33985:SF29">
    <property type="entry name" value="FAS1 DOMAIN-CONTAINING PROTEIN"/>
    <property type="match status" value="1"/>
</dbReference>
<sequence>MSQHFYEDCSCDIGKRSLVVSFPCCCCNYPNHKAKVLLKNVIVGFLLHPTLGETSVGGFNIGRQQVENIVKAVSDAGYHAMALTLELTLPTMISIENTSSVFTIFTPPDQAFFSLRYPMTLLKYHVAPVKLERETFKSSYKMHSKIDTILHGHPLVVTKLPHAEENGAINGVKIAQWNIYNDGYIVVHGVDDFFDPSYQVLLYPKYDNNNNNKGESSQKGILQQVFDKAISLGTYFF</sequence>
<name>A0A2G5EUE9_AQUCA</name>
<keyword evidence="4" id="KW-1185">Reference proteome</keyword>
<evidence type="ECO:0000259" key="2">
    <source>
        <dbReference type="PROSITE" id="PS50213"/>
    </source>
</evidence>
<dbReference type="InterPro" id="IPR000782">
    <property type="entry name" value="FAS1_domain"/>
</dbReference>
<dbReference type="EMBL" id="KZ305021">
    <property type="protein sequence ID" value="PIA59354.1"/>
    <property type="molecule type" value="Genomic_DNA"/>
</dbReference>
<gene>
    <name evidence="3" type="ORF">AQUCO_00400324v1</name>
</gene>
<protein>
    <recommendedName>
        <fullName evidence="2">FAS1 domain-containing protein</fullName>
    </recommendedName>
</protein>
<feature type="domain" description="FAS1" evidence="2">
    <location>
        <begin position="63"/>
        <end position="198"/>
    </location>
</feature>
<dbReference type="AlphaFoldDB" id="A0A2G5EUE9"/>
<accession>A0A2G5EUE9</accession>
<dbReference type="InterPro" id="IPR036378">
    <property type="entry name" value="FAS1_dom_sf"/>
</dbReference>
<dbReference type="Proteomes" id="UP000230069">
    <property type="component" value="Unassembled WGS sequence"/>
</dbReference>
<dbReference type="PROSITE" id="PS50213">
    <property type="entry name" value="FAS1"/>
    <property type="match status" value="1"/>
</dbReference>
<evidence type="ECO:0000256" key="1">
    <source>
        <dbReference type="ARBA" id="ARBA00007843"/>
    </source>
</evidence>
<reference evidence="3 4" key="1">
    <citation type="submission" date="2017-09" db="EMBL/GenBank/DDBJ databases">
        <title>WGS assembly of Aquilegia coerulea Goldsmith.</title>
        <authorList>
            <person name="Hodges S."/>
            <person name="Kramer E."/>
            <person name="Nordborg M."/>
            <person name="Tomkins J."/>
            <person name="Borevitz J."/>
            <person name="Derieg N."/>
            <person name="Yan J."/>
            <person name="Mihaltcheva S."/>
            <person name="Hayes R.D."/>
            <person name="Rokhsar D."/>
        </authorList>
    </citation>
    <scope>NUCLEOTIDE SEQUENCE [LARGE SCALE GENOMIC DNA]</scope>
    <source>
        <strain evidence="4">cv. Goldsmith</strain>
    </source>
</reference>
<dbReference type="OrthoDB" id="1893649at2759"/>
<dbReference type="Pfam" id="PF02469">
    <property type="entry name" value="Fasciclin"/>
    <property type="match status" value="1"/>
</dbReference>
<dbReference type="InterPro" id="IPR052806">
    <property type="entry name" value="Fasciclin-like_AGP"/>
</dbReference>